<reference evidence="8 9" key="1">
    <citation type="submission" date="2017-03" db="EMBL/GenBank/DDBJ databases">
        <title>Genome of the blue death feigning beetle - Asbolus verrucosus.</title>
        <authorList>
            <person name="Rider S.D."/>
        </authorList>
    </citation>
    <scope>NUCLEOTIDE SEQUENCE [LARGE SCALE GENOMIC DNA]</scope>
    <source>
        <strain evidence="8">Butters</strain>
        <tissue evidence="8">Head and leg muscle</tissue>
    </source>
</reference>
<feature type="non-terminal residue" evidence="8">
    <location>
        <position position="252"/>
    </location>
</feature>
<sequence length="252" mass="29631">MNIYFSSDCYYIPDNYDDVLEIISRHTGVGETHNVTTEDGYILSLFRIPQNNPKDVILFQHGIIQDSQQWVTQYNESVAFLFWKAGYDVWLGNSRGNFYSKKHITLTPKDEKFWDYSFNEIGYYDNNATIEYIKSTTNAPKIIYLGFSMGATSGLVYASMRPEDATNSVKVMISLAPVSFMKYLKTPLKTMFSFSHFLMTYELHKVLRWYSLFNHNSWHLCILRCFNRFFPFKQLFIYVIEYIAGWTSTEID</sequence>
<dbReference type="InterPro" id="IPR006693">
    <property type="entry name" value="AB_hydrolase_lipase"/>
</dbReference>
<evidence type="ECO:0000256" key="6">
    <source>
        <dbReference type="ARBA" id="ARBA00023180"/>
    </source>
</evidence>
<dbReference type="GO" id="GO:0016042">
    <property type="term" value="P:lipid catabolic process"/>
    <property type="evidence" value="ECO:0007669"/>
    <property type="project" value="UniProtKB-KW"/>
</dbReference>
<keyword evidence="9" id="KW-1185">Reference proteome</keyword>
<keyword evidence="3" id="KW-0378">Hydrolase</keyword>
<keyword evidence="2" id="KW-0732">Signal</keyword>
<keyword evidence="6" id="KW-0325">Glycoprotein</keyword>
<organism evidence="8 9">
    <name type="scientific">Asbolus verrucosus</name>
    <name type="common">Desert ironclad beetle</name>
    <dbReference type="NCBI Taxonomy" id="1661398"/>
    <lineage>
        <taxon>Eukaryota</taxon>
        <taxon>Metazoa</taxon>
        <taxon>Ecdysozoa</taxon>
        <taxon>Arthropoda</taxon>
        <taxon>Hexapoda</taxon>
        <taxon>Insecta</taxon>
        <taxon>Pterygota</taxon>
        <taxon>Neoptera</taxon>
        <taxon>Endopterygota</taxon>
        <taxon>Coleoptera</taxon>
        <taxon>Polyphaga</taxon>
        <taxon>Cucujiformia</taxon>
        <taxon>Tenebrionidae</taxon>
        <taxon>Pimeliinae</taxon>
        <taxon>Asbolus</taxon>
    </lineage>
</organism>
<dbReference type="AlphaFoldDB" id="A0A482VVI6"/>
<comment type="caution">
    <text evidence="8">The sequence shown here is derived from an EMBL/GenBank/DDBJ whole genome shotgun (WGS) entry which is preliminary data.</text>
</comment>
<name>A0A482VVI6_ASBVE</name>
<evidence type="ECO:0000256" key="2">
    <source>
        <dbReference type="ARBA" id="ARBA00022729"/>
    </source>
</evidence>
<dbReference type="Gene3D" id="3.40.50.1820">
    <property type="entry name" value="alpha/beta hydrolase"/>
    <property type="match status" value="1"/>
</dbReference>
<dbReference type="GO" id="GO:0016787">
    <property type="term" value="F:hydrolase activity"/>
    <property type="evidence" value="ECO:0007669"/>
    <property type="project" value="UniProtKB-KW"/>
</dbReference>
<keyword evidence="5" id="KW-0443">Lipid metabolism</keyword>
<evidence type="ECO:0000256" key="1">
    <source>
        <dbReference type="ARBA" id="ARBA00010701"/>
    </source>
</evidence>
<feature type="domain" description="Partial AB-hydrolase lipase" evidence="7">
    <location>
        <begin position="21"/>
        <end position="73"/>
    </location>
</feature>
<protein>
    <submittedName>
        <fullName evidence="8">Lipase member M-like</fullName>
    </submittedName>
</protein>
<evidence type="ECO:0000256" key="5">
    <source>
        <dbReference type="ARBA" id="ARBA00023098"/>
    </source>
</evidence>
<keyword evidence="4" id="KW-0442">Lipid degradation</keyword>
<evidence type="ECO:0000256" key="4">
    <source>
        <dbReference type="ARBA" id="ARBA00022963"/>
    </source>
</evidence>
<dbReference type="Pfam" id="PF04083">
    <property type="entry name" value="Abhydro_lipase"/>
    <property type="match status" value="1"/>
</dbReference>
<dbReference type="EMBL" id="QDEB01063610">
    <property type="protein sequence ID" value="RZC36267.1"/>
    <property type="molecule type" value="Genomic_DNA"/>
</dbReference>
<evidence type="ECO:0000259" key="7">
    <source>
        <dbReference type="Pfam" id="PF04083"/>
    </source>
</evidence>
<proteinExistence type="inferred from homology"/>
<accession>A0A482VVI6</accession>
<dbReference type="InterPro" id="IPR029058">
    <property type="entry name" value="AB_hydrolase_fold"/>
</dbReference>
<evidence type="ECO:0000313" key="8">
    <source>
        <dbReference type="EMBL" id="RZC36267.1"/>
    </source>
</evidence>
<gene>
    <name evidence="8" type="ORF">BDFB_010882</name>
</gene>
<comment type="similarity">
    <text evidence="1">Belongs to the AB hydrolase superfamily. Lipase family.</text>
</comment>
<dbReference type="SUPFAM" id="SSF53474">
    <property type="entry name" value="alpha/beta-Hydrolases"/>
    <property type="match status" value="1"/>
</dbReference>
<dbReference type="Proteomes" id="UP000292052">
    <property type="component" value="Unassembled WGS sequence"/>
</dbReference>
<dbReference type="PANTHER" id="PTHR11005">
    <property type="entry name" value="LYSOSOMAL ACID LIPASE-RELATED"/>
    <property type="match status" value="1"/>
</dbReference>
<dbReference type="OrthoDB" id="9974421at2759"/>
<evidence type="ECO:0000313" key="9">
    <source>
        <dbReference type="Proteomes" id="UP000292052"/>
    </source>
</evidence>
<dbReference type="FunFam" id="3.40.50.1820:FF:000057">
    <property type="entry name" value="Lipase"/>
    <property type="match status" value="1"/>
</dbReference>
<evidence type="ECO:0000256" key="3">
    <source>
        <dbReference type="ARBA" id="ARBA00022801"/>
    </source>
</evidence>